<evidence type="ECO:0000313" key="4">
    <source>
        <dbReference type="EMBL" id="BDU00153.1"/>
    </source>
</evidence>
<keyword evidence="3" id="KW-0067">ATP-binding</keyword>
<evidence type="ECO:0000256" key="3">
    <source>
        <dbReference type="ARBA" id="ARBA00022840"/>
    </source>
</evidence>
<organism evidence="4 5">
    <name type="scientific">Nocardia sputorum</name>
    <dbReference type="NCBI Taxonomy" id="2984338"/>
    <lineage>
        <taxon>Bacteria</taxon>
        <taxon>Bacillati</taxon>
        <taxon>Actinomycetota</taxon>
        <taxon>Actinomycetes</taxon>
        <taxon>Mycobacteriales</taxon>
        <taxon>Nocardiaceae</taxon>
        <taxon>Nocardia</taxon>
    </lineage>
</organism>
<proteinExistence type="predicted"/>
<accession>A0ABM8CYQ5</accession>
<dbReference type="SUPFAM" id="SSF52540">
    <property type="entry name" value="P-loop containing nucleoside triphosphate hydrolases"/>
    <property type="match status" value="1"/>
</dbReference>
<gene>
    <name evidence="4" type="ORF">IFM12276_31810</name>
</gene>
<name>A0ABM8CYQ5_9NOCA</name>
<dbReference type="RefSeq" id="WP_434086184.1">
    <property type="nucleotide sequence ID" value="NZ_AP026978.1"/>
</dbReference>
<dbReference type="PANTHER" id="PTHR45772">
    <property type="entry name" value="CONSERVED COMPONENT OF ABC TRANSPORTER FOR NATURAL AMINO ACIDS-RELATED"/>
    <property type="match status" value="1"/>
</dbReference>
<evidence type="ECO:0000256" key="1">
    <source>
        <dbReference type="ARBA" id="ARBA00022448"/>
    </source>
</evidence>
<keyword evidence="5" id="KW-1185">Reference proteome</keyword>
<evidence type="ECO:0008006" key="6">
    <source>
        <dbReference type="Google" id="ProtNLM"/>
    </source>
</evidence>
<evidence type="ECO:0000256" key="2">
    <source>
        <dbReference type="ARBA" id="ARBA00022741"/>
    </source>
</evidence>
<dbReference type="Gene3D" id="3.40.50.300">
    <property type="entry name" value="P-loop containing nucleotide triphosphate hydrolases"/>
    <property type="match status" value="1"/>
</dbReference>
<evidence type="ECO:0000313" key="5">
    <source>
        <dbReference type="Proteomes" id="UP001317870"/>
    </source>
</evidence>
<dbReference type="InterPro" id="IPR051120">
    <property type="entry name" value="ABC_AA/LPS_Transport"/>
</dbReference>
<dbReference type="EMBL" id="AP026978">
    <property type="protein sequence ID" value="BDU00153.1"/>
    <property type="molecule type" value="Genomic_DNA"/>
</dbReference>
<sequence>MTSPAAIRPARSQTAPALSIEGLTVGYGGVPAGRELHAQVRPGEILALLGPNGAGKATTPLASVGALLLIRRRTAACAVPAARSSS</sequence>
<protein>
    <recommendedName>
        <fullName evidence="6">ATP-binding cassette domain-containing protein</fullName>
    </recommendedName>
</protein>
<keyword evidence="2" id="KW-0547">Nucleotide-binding</keyword>
<dbReference type="InterPro" id="IPR027417">
    <property type="entry name" value="P-loop_NTPase"/>
</dbReference>
<reference evidence="4 5" key="1">
    <citation type="submission" date="2022-11" db="EMBL/GenBank/DDBJ databases">
        <title>Genome Sequencing of Nocardia sp. ON39_IFM12276 and assembly.</title>
        <authorList>
            <person name="Shimojima M."/>
            <person name="Toyokawa M."/>
            <person name="Uesaka K."/>
        </authorList>
    </citation>
    <scope>NUCLEOTIDE SEQUENCE [LARGE SCALE GENOMIC DNA]</scope>
    <source>
        <strain evidence="4 5">IFM 12276</strain>
    </source>
</reference>
<keyword evidence="1" id="KW-0813">Transport</keyword>
<dbReference type="Proteomes" id="UP001317870">
    <property type="component" value="Chromosome"/>
</dbReference>